<evidence type="ECO:0000313" key="2">
    <source>
        <dbReference type="Proteomes" id="UP000823388"/>
    </source>
</evidence>
<dbReference type="AlphaFoldDB" id="A0A8T0XSP2"/>
<reference evidence="1" key="1">
    <citation type="submission" date="2020-05" db="EMBL/GenBank/DDBJ databases">
        <title>WGS assembly of Panicum virgatum.</title>
        <authorList>
            <person name="Lovell J.T."/>
            <person name="Jenkins J."/>
            <person name="Shu S."/>
            <person name="Juenger T.E."/>
            <person name="Schmutz J."/>
        </authorList>
    </citation>
    <scope>NUCLEOTIDE SEQUENCE</scope>
    <source>
        <strain evidence="1">AP13</strain>
    </source>
</reference>
<proteinExistence type="predicted"/>
<accession>A0A8T0XSP2</accession>
<evidence type="ECO:0000313" key="1">
    <source>
        <dbReference type="EMBL" id="KAG2662055.1"/>
    </source>
</evidence>
<name>A0A8T0XSP2_PANVG</name>
<keyword evidence="2" id="KW-1185">Reference proteome</keyword>
<gene>
    <name evidence="1" type="ORF">PVAP13_1KG520350</name>
</gene>
<dbReference type="EMBL" id="CM029037">
    <property type="protein sequence ID" value="KAG2662055.1"/>
    <property type="molecule type" value="Genomic_DNA"/>
</dbReference>
<sequence length="232" mass="24791">MVLLCWRIKVISGDGDEYGFIPGEIFGRSVTSSFCARGECPSPASQVFADEDGSLAVDLDDLLVKSLILPVVLLFALGRDLLCSPVSFSFRVGVAGCGISGGLLTPVGGGNATLCSGDVELLELALPLPTTVGSPISFQWLKSILIGGLGWWFLRLFQVLEAAGGGSRSGCFNFGPSAGESELDSTNGISERRKTNGISERRKMNMSSSNSFVIFFFFRVLYVKWGLYCSSI</sequence>
<organism evidence="1 2">
    <name type="scientific">Panicum virgatum</name>
    <name type="common">Blackwell switchgrass</name>
    <dbReference type="NCBI Taxonomy" id="38727"/>
    <lineage>
        <taxon>Eukaryota</taxon>
        <taxon>Viridiplantae</taxon>
        <taxon>Streptophyta</taxon>
        <taxon>Embryophyta</taxon>
        <taxon>Tracheophyta</taxon>
        <taxon>Spermatophyta</taxon>
        <taxon>Magnoliopsida</taxon>
        <taxon>Liliopsida</taxon>
        <taxon>Poales</taxon>
        <taxon>Poaceae</taxon>
        <taxon>PACMAD clade</taxon>
        <taxon>Panicoideae</taxon>
        <taxon>Panicodae</taxon>
        <taxon>Paniceae</taxon>
        <taxon>Panicinae</taxon>
        <taxon>Panicum</taxon>
        <taxon>Panicum sect. Hiantes</taxon>
    </lineage>
</organism>
<comment type="caution">
    <text evidence="1">The sequence shown here is derived from an EMBL/GenBank/DDBJ whole genome shotgun (WGS) entry which is preliminary data.</text>
</comment>
<protein>
    <submittedName>
        <fullName evidence="1">Uncharacterized protein</fullName>
    </submittedName>
</protein>
<dbReference type="Proteomes" id="UP000823388">
    <property type="component" value="Chromosome 1K"/>
</dbReference>